<reference evidence="4 5" key="1">
    <citation type="submission" date="2020-08" db="EMBL/GenBank/DDBJ databases">
        <title>Plant Genome Project.</title>
        <authorList>
            <person name="Zhang R.-G."/>
        </authorList>
    </citation>
    <scope>NUCLEOTIDE SEQUENCE [LARGE SCALE GENOMIC DNA]</scope>
    <source>
        <tissue evidence="4">Rhizome</tissue>
    </source>
</reference>
<sequence length="464" mass="50859">MGCSSSLPGSPPSSLLFCVLIQLFPFLISVPFNPPDSPIHRNAGSLGGLNAENSMATDPKNLRVKLVLLGDSGVGKSCIVLRFVRGQFDPTSKVTVGASFLSQTLALQNSTTVKFEIWDTAGQERYASLAPLYYRGAAVAVVVYDITSEETFRKAQYWVKELQKHATPGIVMALVGNKADLQENRVVSSQDAMEYAERNGMFFMETSAKTDNNINELFEISILLKETKHRPPNLVPSIVNDLKSFAALAPPIALFSFFSSLFLSLSSIYTFAAAYTDTDLTPDGLLHRIARRWYQTMVTRLYAVLLAVGIALLSSFALVSVALGSLSDSIFLAFLVTFLYLYLSTRWRMSLVIATVEETWGIGALSWAVNLYLGNKKRGVALTAMMVTMKVAIYGALLIGLVMASDPTKQTRMCMECVVAVVDAAWNLYTMAVYTVFYYECRKSHGLDSIGSSAVLVRVNAVAY</sequence>
<evidence type="ECO:0000256" key="1">
    <source>
        <dbReference type="ARBA" id="ARBA00022741"/>
    </source>
</evidence>
<dbReference type="SMART" id="SM00176">
    <property type="entry name" value="RAN"/>
    <property type="match status" value="1"/>
</dbReference>
<dbReference type="PANTHER" id="PTHR47978">
    <property type="match status" value="1"/>
</dbReference>
<dbReference type="InterPro" id="IPR005225">
    <property type="entry name" value="Small_GTP-bd"/>
</dbReference>
<dbReference type="InterPro" id="IPR027417">
    <property type="entry name" value="P-loop_NTPase"/>
</dbReference>
<dbReference type="PROSITE" id="PS51420">
    <property type="entry name" value="RHO"/>
    <property type="match status" value="1"/>
</dbReference>
<evidence type="ECO:0000256" key="2">
    <source>
        <dbReference type="SAM" id="Phobius"/>
    </source>
</evidence>
<feature type="transmembrane region" description="Helical" evidence="2">
    <location>
        <begin position="350"/>
        <end position="373"/>
    </location>
</feature>
<dbReference type="SMART" id="SM00174">
    <property type="entry name" value="RHO"/>
    <property type="match status" value="1"/>
</dbReference>
<evidence type="ECO:0000256" key="3">
    <source>
        <dbReference type="SAM" id="SignalP"/>
    </source>
</evidence>
<comment type="caution">
    <text evidence="4">The sequence shown here is derived from an EMBL/GenBank/DDBJ whole genome shotgun (WGS) entry which is preliminary data.</text>
</comment>
<keyword evidence="1" id="KW-0547">Nucleotide-binding</keyword>
<organism evidence="4 5">
    <name type="scientific">Zingiber officinale</name>
    <name type="common">Ginger</name>
    <name type="synonym">Amomum zingiber</name>
    <dbReference type="NCBI Taxonomy" id="94328"/>
    <lineage>
        <taxon>Eukaryota</taxon>
        <taxon>Viridiplantae</taxon>
        <taxon>Streptophyta</taxon>
        <taxon>Embryophyta</taxon>
        <taxon>Tracheophyta</taxon>
        <taxon>Spermatophyta</taxon>
        <taxon>Magnoliopsida</taxon>
        <taxon>Liliopsida</taxon>
        <taxon>Zingiberales</taxon>
        <taxon>Zingiberaceae</taxon>
        <taxon>Zingiber</taxon>
    </lineage>
</organism>
<dbReference type="GO" id="GO:0005525">
    <property type="term" value="F:GTP binding"/>
    <property type="evidence" value="ECO:0007669"/>
    <property type="project" value="InterPro"/>
</dbReference>
<proteinExistence type="predicted"/>
<protein>
    <submittedName>
        <fullName evidence="4">Uncharacterized protein</fullName>
    </submittedName>
</protein>
<keyword evidence="2" id="KW-0812">Transmembrane</keyword>
<dbReference type="SMART" id="SM00173">
    <property type="entry name" value="RAS"/>
    <property type="match status" value="1"/>
</dbReference>
<dbReference type="SUPFAM" id="SSF52540">
    <property type="entry name" value="P-loop containing nucleoside triphosphate hydrolases"/>
    <property type="match status" value="1"/>
</dbReference>
<feature type="transmembrane region" description="Helical" evidence="2">
    <location>
        <begin position="417"/>
        <end position="439"/>
    </location>
</feature>
<dbReference type="SMART" id="SM00175">
    <property type="entry name" value="RAB"/>
    <property type="match status" value="1"/>
</dbReference>
<gene>
    <name evidence="4" type="ORF">ZIOFF_064227</name>
</gene>
<dbReference type="EMBL" id="JACMSC010000018">
    <property type="protein sequence ID" value="KAG6475010.1"/>
    <property type="molecule type" value="Genomic_DNA"/>
</dbReference>
<keyword evidence="5" id="KW-1185">Reference proteome</keyword>
<dbReference type="NCBIfam" id="TIGR00231">
    <property type="entry name" value="small_GTP"/>
    <property type="match status" value="1"/>
</dbReference>
<accession>A0A8J5ES70</accession>
<feature type="transmembrane region" description="Helical" evidence="2">
    <location>
        <begin position="252"/>
        <end position="276"/>
    </location>
</feature>
<dbReference type="Pfam" id="PF00071">
    <property type="entry name" value="Ras"/>
    <property type="match status" value="1"/>
</dbReference>
<dbReference type="FunFam" id="3.40.50.300:FF:000851">
    <property type="entry name" value="Ras-related small GTP-binding family protein"/>
    <property type="match status" value="1"/>
</dbReference>
<dbReference type="GO" id="GO:0003924">
    <property type="term" value="F:GTPase activity"/>
    <property type="evidence" value="ECO:0007669"/>
    <property type="project" value="InterPro"/>
</dbReference>
<evidence type="ECO:0000313" key="5">
    <source>
        <dbReference type="Proteomes" id="UP000734854"/>
    </source>
</evidence>
<feature type="signal peptide" evidence="3">
    <location>
        <begin position="1"/>
        <end position="29"/>
    </location>
</feature>
<feature type="transmembrane region" description="Helical" evidence="2">
    <location>
        <begin position="325"/>
        <end position="343"/>
    </location>
</feature>
<name>A0A8J5ES70_ZINOF</name>
<dbReference type="PROSITE" id="PS51421">
    <property type="entry name" value="RAS"/>
    <property type="match status" value="1"/>
</dbReference>
<feature type="transmembrane region" description="Helical" evidence="2">
    <location>
        <begin position="379"/>
        <end position="405"/>
    </location>
</feature>
<keyword evidence="2" id="KW-1133">Transmembrane helix</keyword>
<dbReference type="PRINTS" id="PR00449">
    <property type="entry name" value="RASTRNSFRMNG"/>
</dbReference>
<feature type="chain" id="PRO_5035281712" evidence="3">
    <location>
        <begin position="30"/>
        <end position="464"/>
    </location>
</feature>
<keyword evidence="3" id="KW-0732">Signal</keyword>
<feature type="transmembrane region" description="Helical" evidence="2">
    <location>
        <begin position="297"/>
        <end position="319"/>
    </location>
</feature>
<dbReference type="PROSITE" id="PS51419">
    <property type="entry name" value="RAB"/>
    <property type="match status" value="1"/>
</dbReference>
<dbReference type="Proteomes" id="UP000734854">
    <property type="component" value="Unassembled WGS sequence"/>
</dbReference>
<dbReference type="CDD" id="cd01860">
    <property type="entry name" value="Rab5_related"/>
    <property type="match status" value="1"/>
</dbReference>
<evidence type="ECO:0000313" key="4">
    <source>
        <dbReference type="EMBL" id="KAG6475010.1"/>
    </source>
</evidence>
<dbReference type="InterPro" id="IPR001806">
    <property type="entry name" value="Small_GTPase"/>
</dbReference>
<keyword evidence="2" id="KW-0472">Membrane</keyword>
<dbReference type="Gene3D" id="3.40.50.300">
    <property type="entry name" value="P-loop containing nucleotide triphosphate hydrolases"/>
    <property type="match status" value="1"/>
</dbReference>
<dbReference type="AlphaFoldDB" id="A0A8J5ES70"/>